<feature type="coiled-coil region" evidence="1">
    <location>
        <begin position="94"/>
        <end position="125"/>
    </location>
</feature>
<organism evidence="3 4">
    <name type="scientific">Aristolochia fimbriata</name>
    <name type="common">White veined hardy Dutchman's pipe vine</name>
    <dbReference type="NCBI Taxonomy" id="158543"/>
    <lineage>
        <taxon>Eukaryota</taxon>
        <taxon>Viridiplantae</taxon>
        <taxon>Streptophyta</taxon>
        <taxon>Embryophyta</taxon>
        <taxon>Tracheophyta</taxon>
        <taxon>Spermatophyta</taxon>
        <taxon>Magnoliopsida</taxon>
        <taxon>Magnoliidae</taxon>
        <taxon>Piperales</taxon>
        <taxon>Aristolochiaceae</taxon>
        <taxon>Aristolochia</taxon>
    </lineage>
</organism>
<reference evidence="3 4" key="1">
    <citation type="submission" date="2021-07" db="EMBL/GenBank/DDBJ databases">
        <title>The Aristolochia fimbriata genome: insights into angiosperm evolution, floral development and chemical biosynthesis.</title>
        <authorList>
            <person name="Jiao Y."/>
        </authorList>
    </citation>
    <scope>NUCLEOTIDE SEQUENCE [LARGE SCALE GENOMIC DNA]</scope>
    <source>
        <strain evidence="3">IBCAS-2021</strain>
        <tissue evidence="3">Leaf</tissue>
    </source>
</reference>
<sequence>MEEILKDRSAQNKVNISKLKVRHTAGQKSFQRLFDEMAKEQATQQQTPLNEEQIVEDVLGSRSGYIKGQGLAQPAVPKRPHGASSSSSSIQNMIDQVREEHRHEIEKLKEKNSRQLKEMRKKMIQMMQGLRNP</sequence>
<accession>A0AAV7ENY0</accession>
<evidence type="ECO:0000256" key="2">
    <source>
        <dbReference type="SAM" id="MobiDB-lite"/>
    </source>
</evidence>
<keyword evidence="1" id="KW-0175">Coiled coil</keyword>
<dbReference type="EMBL" id="JAINDJ010000004">
    <property type="protein sequence ID" value="KAG9450111.1"/>
    <property type="molecule type" value="Genomic_DNA"/>
</dbReference>
<dbReference type="Proteomes" id="UP000825729">
    <property type="component" value="Unassembled WGS sequence"/>
</dbReference>
<name>A0AAV7ENY0_ARIFI</name>
<gene>
    <name evidence="3" type="ORF">H6P81_010076</name>
</gene>
<evidence type="ECO:0000256" key="1">
    <source>
        <dbReference type="SAM" id="Coils"/>
    </source>
</evidence>
<proteinExistence type="predicted"/>
<dbReference type="AlphaFoldDB" id="A0AAV7ENY0"/>
<protein>
    <submittedName>
        <fullName evidence="3">Uncharacterized protein</fullName>
    </submittedName>
</protein>
<evidence type="ECO:0000313" key="3">
    <source>
        <dbReference type="EMBL" id="KAG9450111.1"/>
    </source>
</evidence>
<comment type="caution">
    <text evidence="3">The sequence shown here is derived from an EMBL/GenBank/DDBJ whole genome shotgun (WGS) entry which is preliminary data.</text>
</comment>
<evidence type="ECO:0000313" key="4">
    <source>
        <dbReference type="Proteomes" id="UP000825729"/>
    </source>
</evidence>
<keyword evidence="4" id="KW-1185">Reference proteome</keyword>
<feature type="region of interest" description="Disordered" evidence="2">
    <location>
        <begin position="68"/>
        <end position="91"/>
    </location>
</feature>